<keyword evidence="4 9" id="KW-1003">Cell membrane</keyword>
<dbReference type="Gene3D" id="2.40.30.170">
    <property type="match status" value="1"/>
</dbReference>
<dbReference type="NCBIfam" id="TIGR01843">
    <property type="entry name" value="type_I_hlyD"/>
    <property type="match status" value="1"/>
</dbReference>
<dbReference type="InterPro" id="IPR058982">
    <property type="entry name" value="Beta-barrel_AprE"/>
</dbReference>
<evidence type="ECO:0000256" key="8">
    <source>
        <dbReference type="ARBA" id="ARBA00023136"/>
    </source>
</evidence>
<keyword evidence="7" id="KW-1133">Transmembrane helix</keyword>
<keyword evidence="13" id="KW-1185">Reference proteome</keyword>
<dbReference type="Proteomes" id="UP000477911">
    <property type="component" value="Unassembled WGS sequence"/>
</dbReference>
<evidence type="ECO:0000259" key="10">
    <source>
        <dbReference type="Pfam" id="PF25994"/>
    </source>
</evidence>
<evidence type="ECO:0000256" key="1">
    <source>
        <dbReference type="ARBA" id="ARBA00004377"/>
    </source>
</evidence>
<evidence type="ECO:0000313" key="13">
    <source>
        <dbReference type="Proteomes" id="UP000477911"/>
    </source>
</evidence>
<accession>A0A6L7G6T0</accession>
<comment type="similarity">
    <text evidence="2 9">Belongs to the membrane fusion protein (MFP) (TC 8.A.1) family.</text>
</comment>
<dbReference type="GO" id="GO:0005886">
    <property type="term" value="C:plasma membrane"/>
    <property type="evidence" value="ECO:0007669"/>
    <property type="project" value="UniProtKB-SubCell"/>
</dbReference>
<reference evidence="12 13" key="1">
    <citation type="submission" date="2019-12" db="EMBL/GenBank/DDBJ databases">
        <authorList>
            <person name="Li M."/>
        </authorList>
    </citation>
    <scope>NUCLEOTIDE SEQUENCE [LARGE SCALE GENOMIC DNA]</scope>
    <source>
        <strain evidence="12 13">GBMRC 2024</strain>
    </source>
</reference>
<dbReference type="EMBL" id="WUMU01000021">
    <property type="protein sequence ID" value="MXN19771.1"/>
    <property type="molecule type" value="Genomic_DNA"/>
</dbReference>
<evidence type="ECO:0000256" key="2">
    <source>
        <dbReference type="ARBA" id="ARBA00009477"/>
    </source>
</evidence>
<dbReference type="GO" id="GO:0015031">
    <property type="term" value="P:protein transport"/>
    <property type="evidence" value="ECO:0007669"/>
    <property type="project" value="InterPro"/>
</dbReference>
<comment type="subcellular location">
    <subcellularLocation>
        <location evidence="1 9">Cell inner membrane</location>
        <topology evidence="1 9">Single-pass membrane protein</topology>
    </subcellularLocation>
</comment>
<dbReference type="InterPro" id="IPR010129">
    <property type="entry name" value="T1SS_HlyD"/>
</dbReference>
<keyword evidence="5 9" id="KW-0997">Cell inner membrane</keyword>
<dbReference type="PANTHER" id="PTHR30386:SF17">
    <property type="entry name" value="ALKALINE PROTEASE SECRETION PROTEIN APRE"/>
    <property type="match status" value="1"/>
</dbReference>
<dbReference type="Pfam" id="PF26002">
    <property type="entry name" value="Beta-barrel_AprE"/>
    <property type="match status" value="1"/>
</dbReference>
<keyword evidence="6" id="KW-0812">Transmembrane</keyword>
<evidence type="ECO:0000256" key="4">
    <source>
        <dbReference type="ARBA" id="ARBA00022475"/>
    </source>
</evidence>
<dbReference type="InterPro" id="IPR050739">
    <property type="entry name" value="MFP"/>
</dbReference>
<dbReference type="RefSeq" id="WP_160895899.1">
    <property type="nucleotide sequence ID" value="NZ_WUMU01000021.1"/>
</dbReference>
<evidence type="ECO:0000259" key="11">
    <source>
        <dbReference type="Pfam" id="PF26002"/>
    </source>
</evidence>
<proteinExistence type="inferred from homology"/>
<evidence type="ECO:0000256" key="6">
    <source>
        <dbReference type="ARBA" id="ARBA00022692"/>
    </source>
</evidence>
<evidence type="ECO:0000313" key="12">
    <source>
        <dbReference type="EMBL" id="MXN19771.1"/>
    </source>
</evidence>
<dbReference type="SUPFAM" id="SSF111369">
    <property type="entry name" value="HlyD-like secretion proteins"/>
    <property type="match status" value="1"/>
</dbReference>
<sequence length="429" mass="47214">MIYLRAARLPLALGLLCVALLIGGLGGWAATTRIAGAVIAPGRIEVERNRLVLQHPDGGTVLAVLVEEGQQVSAGQLLLRLDPQELRASLAVSAAQWSEAMARRARLEAERDDLPAPRFDATLTDSADPAVTELIDGQRRLFTARHEARAQAREQLRRRIGQIRAQIDGITAQQTALETQAELTRQQHETQAALLDKGLSQLARVLELRREAARLTGLMGDLDARRAEALGKITETEIEILRQQTTDREDAIAELRDLRVQELEASEKTRVLRDRIARLDITAPGPGTIHGLRVFSPGAVLRAAEPVLYLVPSDRPLVITARIDPLQIDALHLGQDVRLRFPAFDQRSTPELDGTLATLSADAFTDEATGISYYRAEIRLAEDAASHLPEGDTLIPGMPVEAFIRTADRSPLEFVTRPFTDYFTRAFRG</sequence>
<dbReference type="PANTHER" id="PTHR30386">
    <property type="entry name" value="MEMBRANE FUSION SUBUNIT OF EMRAB-TOLC MULTIDRUG EFFLUX PUMP"/>
    <property type="match status" value="1"/>
</dbReference>
<organism evidence="12 13">
    <name type="scientific">Pseudooceanicola albus</name>
    <dbReference type="NCBI Taxonomy" id="2692189"/>
    <lineage>
        <taxon>Bacteria</taxon>
        <taxon>Pseudomonadati</taxon>
        <taxon>Pseudomonadota</taxon>
        <taxon>Alphaproteobacteria</taxon>
        <taxon>Rhodobacterales</taxon>
        <taxon>Paracoccaceae</taxon>
        <taxon>Pseudooceanicola</taxon>
    </lineage>
</organism>
<protein>
    <recommendedName>
        <fullName evidence="9">Membrane fusion protein (MFP) family protein</fullName>
    </recommendedName>
</protein>
<dbReference type="Pfam" id="PF25994">
    <property type="entry name" value="HH_AprE"/>
    <property type="match status" value="1"/>
</dbReference>
<feature type="domain" description="AprE-like long alpha-helical hairpin" evidence="10">
    <location>
        <begin position="87"/>
        <end position="275"/>
    </location>
</feature>
<evidence type="ECO:0000256" key="5">
    <source>
        <dbReference type="ARBA" id="ARBA00022519"/>
    </source>
</evidence>
<dbReference type="Gene3D" id="2.40.50.100">
    <property type="match status" value="1"/>
</dbReference>
<evidence type="ECO:0000256" key="3">
    <source>
        <dbReference type="ARBA" id="ARBA00022448"/>
    </source>
</evidence>
<name>A0A6L7G6T0_9RHOB</name>
<dbReference type="PRINTS" id="PR01490">
    <property type="entry name" value="RTXTOXIND"/>
</dbReference>
<dbReference type="AlphaFoldDB" id="A0A6L7G6T0"/>
<keyword evidence="3 9" id="KW-0813">Transport</keyword>
<feature type="domain" description="AprE-like beta-barrel" evidence="11">
    <location>
        <begin position="317"/>
        <end position="406"/>
    </location>
</feature>
<evidence type="ECO:0000256" key="7">
    <source>
        <dbReference type="ARBA" id="ARBA00022989"/>
    </source>
</evidence>
<dbReference type="InterPro" id="IPR058781">
    <property type="entry name" value="HH_AprE-like"/>
</dbReference>
<comment type="caution">
    <text evidence="12">The sequence shown here is derived from an EMBL/GenBank/DDBJ whole genome shotgun (WGS) entry which is preliminary data.</text>
</comment>
<evidence type="ECO:0000256" key="9">
    <source>
        <dbReference type="RuleBase" id="RU365093"/>
    </source>
</evidence>
<keyword evidence="8" id="KW-0472">Membrane</keyword>
<gene>
    <name evidence="12" type="ORF">GR170_18210</name>
</gene>